<keyword evidence="3 5" id="KW-1133">Transmembrane helix</keyword>
<dbReference type="PANTHER" id="PTHR12778">
    <property type="entry name" value="SOLUTE CARRIER FAMILY 33 ACETYL-COA TRANSPORTER -RELATED"/>
    <property type="match status" value="1"/>
</dbReference>
<keyword evidence="4 5" id="KW-0472">Membrane</keyword>
<dbReference type="Pfam" id="PF13000">
    <property type="entry name" value="Acatn"/>
    <property type="match status" value="1"/>
</dbReference>
<evidence type="ECO:0000256" key="4">
    <source>
        <dbReference type="ARBA" id="ARBA00023136"/>
    </source>
</evidence>
<feature type="transmembrane region" description="Helical" evidence="5">
    <location>
        <begin position="179"/>
        <end position="197"/>
    </location>
</feature>
<feature type="transmembrane region" description="Helical" evidence="5">
    <location>
        <begin position="65"/>
        <end position="81"/>
    </location>
</feature>
<evidence type="ECO:0000256" key="5">
    <source>
        <dbReference type="SAM" id="Phobius"/>
    </source>
</evidence>
<evidence type="ECO:0000256" key="1">
    <source>
        <dbReference type="ARBA" id="ARBA00004141"/>
    </source>
</evidence>
<keyword evidence="2 5" id="KW-0812">Transmembrane</keyword>
<proteinExistence type="predicted"/>
<keyword evidence="7" id="KW-1185">Reference proteome</keyword>
<dbReference type="InterPro" id="IPR004752">
    <property type="entry name" value="AmpG_permease/AT-1"/>
</dbReference>
<protein>
    <recommendedName>
        <fullName evidence="8">Acetyl-coenzyme A transporter 1</fullName>
    </recommendedName>
</protein>
<comment type="subcellular location">
    <subcellularLocation>
        <location evidence="1">Membrane</location>
        <topology evidence="1">Multi-pass membrane protein</topology>
    </subcellularLocation>
</comment>
<evidence type="ECO:0000256" key="3">
    <source>
        <dbReference type="ARBA" id="ARBA00022989"/>
    </source>
</evidence>
<evidence type="ECO:0008006" key="8">
    <source>
        <dbReference type="Google" id="ProtNLM"/>
    </source>
</evidence>
<dbReference type="PANTHER" id="PTHR12778:SF9">
    <property type="entry name" value="ACETYL-COENZYME A TRANSPORTER 1"/>
    <property type="match status" value="1"/>
</dbReference>
<feature type="transmembrane region" description="Helical" evidence="5">
    <location>
        <begin position="93"/>
        <end position="110"/>
    </location>
</feature>
<name>A0ABP9XYC5_9FUNG</name>
<comment type="caution">
    <text evidence="6">The sequence shown here is derived from an EMBL/GenBank/DDBJ whole genome shotgun (WGS) entry which is preliminary data.</text>
</comment>
<gene>
    <name evidence="6" type="ORF">HPULCUR_005123</name>
</gene>
<dbReference type="InterPro" id="IPR036259">
    <property type="entry name" value="MFS_trans_sf"/>
</dbReference>
<dbReference type="SUPFAM" id="SSF103473">
    <property type="entry name" value="MFS general substrate transporter"/>
    <property type="match status" value="1"/>
</dbReference>
<evidence type="ECO:0000313" key="7">
    <source>
        <dbReference type="Proteomes" id="UP001476247"/>
    </source>
</evidence>
<evidence type="ECO:0000256" key="2">
    <source>
        <dbReference type="ARBA" id="ARBA00022692"/>
    </source>
</evidence>
<dbReference type="InterPro" id="IPR024371">
    <property type="entry name" value="AcetylCoA_trans_1-like"/>
</dbReference>
<accession>A0ABP9XYC5</accession>
<dbReference type="Proteomes" id="UP001476247">
    <property type="component" value="Unassembled WGS sequence"/>
</dbReference>
<evidence type="ECO:0000313" key="6">
    <source>
        <dbReference type="EMBL" id="GAA5799706.1"/>
    </source>
</evidence>
<reference evidence="6 7" key="1">
    <citation type="submission" date="2024-04" db="EMBL/GenBank/DDBJ databases">
        <title>genome sequences of Mucor flavus KT1a and Helicostylum pulchrum KT1b strains isolation_sourced from the surface of a dry-aged beef.</title>
        <authorList>
            <person name="Toyotome T."/>
            <person name="Hosono M."/>
            <person name="Torimaru M."/>
            <person name="Fukuda K."/>
            <person name="Mikami N."/>
        </authorList>
    </citation>
    <scope>NUCLEOTIDE SEQUENCE [LARGE SCALE GENOMIC DNA]</scope>
    <source>
        <strain evidence="6 7">KT1b</strain>
    </source>
</reference>
<organism evidence="6 7">
    <name type="scientific">Helicostylum pulchrum</name>
    <dbReference type="NCBI Taxonomy" id="562976"/>
    <lineage>
        <taxon>Eukaryota</taxon>
        <taxon>Fungi</taxon>
        <taxon>Fungi incertae sedis</taxon>
        <taxon>Mucoromycota</taxon>
        <taxon>Mucoromycotina</taxon>
        <taxon>Mucoromycetes</taxon>
        <taxon>Mucorales</taxon>
        <taxon>Mucorineae</taxon>
        <taxon>Mucoraceae</taxon>
        <taxon>Helicostylum</taxon>
    </lineage>
</organism>
<dbReference type="EMBL" id="BAABUJ010000013">
    <property type="protein sequence ID" value="GAA5799706.1"/>
    <property type="molecule type" value="Genomic_DNA"/>
</dbReference>
<sequence>MNYDMLQGIPIGLCFGSIPFLLKAKLSYSQIAIFSLSSWPYSLKLIWSPIVDAVYSSRLGKRKSWIVPIQILTGILFYFLGNNIDNMMSQDNVPIYALTYSFLTTIFFCATQDIAVDGWALTLLSKESLSYASTAQTIGLNCGYFLSFTVFLSFNSSEFSNKYLRTVPQELGVLGLGDYMRFWSFMYILVTAYLVVFKKENQVKDEEAELGISGVYKTIYKICKLPRKLLETVYTIYFF</sequence>